<organism evidence="4 5">
    <name type="scientific">Actinopolymorpha singaporensis</name>
    <dbReference type="NCBI Taxonomy" id="117157"/>
    <lineage>
        <taxon>Bacteria</taxon>
        <taxon>Bacillati</taxon>
        <taxon>Actinomycetota</taxon>
        <taxon>Actinomycetes</taxon>
        <taxon>Propionibacteriales</taxon>
        <taxon>Actinopolymorphaceae</taxon>
        <taxon>Actinopolymorpha</taxon>
    </lineage>
</organism>
<dbReference type="InterPro" id="IPR011006">
    <property type="entry name" value="CheY-like_superfamily"/>
</dbReference>
<dbReference type="STRING" id="117157.SAMN04489717_5426"/>
<evidence type="ECO:0000256" key="2">
    <source>
        <dbReference type="ARBA" id="ARBA00023163"/>
    </source>
</evidence>
<dbReference type="InterPro" id="IPR012074">
    <property type="entry name" value="GAF_ANTAR"/>
</dbReference>
<dbReference type="InterPro" id="IPR029016">
    <property type="entry name" value="GAF-like_dom_sf"/>
</dbReference>
<dbReference type="SMART" id="SM01012">
    <property type="entry name" value="ANTAR"/>
    <property type="match status" value="1"/>
</dbReference>
<keyword evidence="5" id="KW-1185">Reference proteome</keyword>
<keyword evidence="2" id="KW-0804">Transcription</keyword>
<dbReference type="PROSITE" id="PS50921">
    <property type="entry name" value="ANTAR"/>
    <property type="match status" value="1"/>
</dbReference>
<evidence type="ECO:0000313" key="4">
    <source>
        <dbReference type="EMBL" id="SDT19397.1"/>
    </source>
</evidence>
<dbReference type="RefSeq" id="WP_157728821.1">
    <property type="nucleotide sequence ID" value="NZ_LT629732.1"/>
</dbReference>
<dbReference type="SUPFAM" id="SSF52172">
    <property type="entry name" value="CheY-like"/>
    <property type="match status" value="1"/>
</dbReference>
<dbReference type="Proteomes" id="UP000198983">
    <property type="component" value="Chromosome I"/>
</dbReference>
<dbReference type="AlphaFoldDB" id="A0A1H1YD81"/>
<dbReference type="EMBL" id="LT629732">
    <property type="protein sequence ID" value="SDT19397.1"/>
    <property type="molecule type" value="Genomic_DNA"/>
</dbReference>
<evidence type="ECO:0000259" key="3">
    <source>
        <dbReference type="PROSITE" id="PS50921"/>
    </source>
</evidence>
<feature type="domain" description="ANTAR" evidence="3">
    <location>
        <begin position="162"/>
        <end position="223"/>
    </location>
</feature>
<dbReference type="PIRSF" id="PIRSF036625">
    <property type="entry name" value="GAF_ANTAR"/>
    <property type="match status" value="1"/>
</dbReference>
<keyword evidence="1" id="KW-0805">Transcription regulation</keyword>
<protein>
    <submittedName>
        <fullName evidence="4">ANTAR domain-containing protein</fullName>
    </submittedName>
</protein>
<dbReference type="InterPro" id="IPR036388">
    <property type="entry name" value="WH-like_DNA-bd_sf"/>
</dbReference>
<dbReference type="Pfam" id="PF03861">
    <property type="entry name" value="ANTAR"/>
    <property type="match status" value="1"/>
</dbReference>
<evidence type="ECO:0000256" key="1">
    <source>
        <dbReference type="ARBA" id="ARBA00023015"/>
    </source>
</evidence>
<dbReference type="OrthoDB" id="7466251at2"/>
<sequence>MDGADGQRLAEALDGLTHALWNHEPPEASLAWLTRAAVTAVPGAVAAGITLRDQKGALESFAVTADFVMEVDAVQYRSGEGPCVASLRHGPVHLVNDMAADPRWPTFAPAAVALGVGGMLSAHMFAWDGMAGSLNFYADRSDAFATGAEAVGLMYASQLAMTYALSRQSTRLRDALASRTEIGAALGILMERHHLTKDQAFVLLRKRSQHHNTKLREVARQVVRVQQSGRVPDFGVNI</sequence>
<dbReference type="InterPro" id="IPR005561">
    <property type="entry name" value="ANTAR"/>
</dbReference>
<proteinExistence type="predicted"/>
<name>A0A1H1YD81_9ACTN</name>
<reference evidence="4 5" key="1">
    <citation type="submission" date="2016-10" db="EMBL/GenBank/DDBJ databases">
        <authorList>
            <person name="de Groot N.N."/>
        </authorList>
    </citation>
    <scope>NUCLEOTIDE SEQUENCE [LARGE SCALE GENOMIC DNA]</scope>
    <source>
        <strain evidence="4 5">DSM 22024</strain>
    </source>
</reference>
<gene>
    <name evidence="4" type="ORF">SAMN04489717_5426</name>
</gene>
<dbReference type="Gene3D" id="3.30.450.40">
    <property type="match status" value="1"/>
</dbReference>
<evidence type="ECO:0000313" key="5">
    <source>
        <dbReference type="Proteomes" id="UP000198983"/>
    </source>
</evidence>
<dbReference type="GO" id="GO:0003723">
    <property type="term" value="F:RNA binding"/>
    <property type="evidence" value="ECO:0007669"/>
    <property type="project" value="InterPro"/>
</dbReference>
<accession>A0A1H1YD81</accession>
<dbReference type="Gene3D" id="1.10.10.10">
    <property type="entry name" value="Winged helix-like DNA-binding domain superfamily/Winged helix DNA-binding domain"/>
    <property type="match status" value="1"/>
</dbReference>
<dbReference type="SUPFAM" id="SSF55781">
    <property type="entry name" value="GAF domain-like"/>
    <property type="match status" value="1"/>
</dbReference>